<dbReference type="OrthoDB" id="4137979at2"/>
<keyword evidence="1" id="KW-0114">cAMP</keyword>
<reference evidence="4 5" key="1">
    <citation type="submission" date="2019-07" db="EMBL/GenBank/DDBJ databases">
        <title>Hymenobacter sp. straun FUR1 Genome sequencing and assembly.</title>
        <authorList>
            <person name="Chhetri G."/>
        </authorList>
    </citation>
    <scope>NUCLEOTIDE SEQUENCE [LARGE SCALE GENOMIC DNA]</scope>
    <source>
        <strain evidence="4 5">Fur1</strain>
    </source>
</reference>
<evidence type="ECO:0000259" key="3">
    <source>
        <dbReference type="SMART" id="SM00849"/>
    </source>
</evidence>
<evidence type="ECO:0000256" key="2">
    <source>
        <dbReference type="SAM" id="SignalP"/>
    </source>
</evidence>
<comment type="caution">
    <text evidence="4">The sequence shown here is derived from an EMBL/GenBank/DDBJ whole genome shotgun (WGS) entry which is preliminary data.</text>
</comment>
<dbReference type="PANTHER" id="PTHR28283:SF1">
    <property type="entry name" value="3',5'-CYCLIC-NUCLEOTIDE PHOSPHODIESTERASE 1"/>
    <property type="match status" value="1"/>
</dbReference>
<accession>A0A558BPZ1</accession>
<dbReference type="AlphaFoldDB" id="A0A558BPZ1"/>
<dbReference type="PRINTS" id="PR00388">
    <property type="entry name" value="PDIESTERASE2"/>
</dbReference>
<dbReference type="Gene3D" id="3.60.15.10">
    <property type="entry name" value="Ribonuclease Z/Hydroxyacylglutathione hydrolase-like"/>
    <property type="match status" value="1"/>
</dbReference>
<evidence type="ECO:0000313" key="4">
    <source>
        <dbReference type="EMBL" id="TVT38543.1"/>
    </source>
</evidence>
<feature type="chain" id="PRO_5035164470" evidence="2">
    <location>
        <begin position="20"/>
        <end position="314"/>
    </location>
</feature>
<name>A0A558BPZ1_9BACT</name>
<dbReference type="InterPro" id="IPR000396">
    <property type="entry name" value="Pdiesterase2"/>
</dbReference>
<dbReference type="SUPFAM" id="SSF56281">
    <property type="entry name" value="Metallo-hydrolase/oxidoreductase"/>
    <property type="match status" value="1"/>
</dbReference>
<evidence type="ECO:0000256" key="1">
    <source>
        <dbReference type="PIRNR" id="PIRNR000962"/>
    </source>
</evidence>
<protein>
    <submittedName>
        <fullName evidence="4">3',5'-cyclic-nucleotide phosphodiesterase</fullName>
    </submittedName>
</protein>
<gene>
    <name evidence="4" type="ORF">FNT36_20390</name>
</gene>
<keyword evidence="1" id="KW-0378">Hydrolase</keyword>
<dbReference type="RefSeq" id="WP_144851520.1">
    <property type="nucleotide sequence ID" value="NZ_VMRJ01000005.1"/>
</dbReference>
<dbReference type="GO" id="GO:0006198">
    <property type="term" value="P:cAMP catabolic process"/>
    <property type="evidence" value="ECO:0007669"/>
    <property type="project" value="UniProtKB-UniRule"/>
</dbReference>
<dbReference type="InterPro" id="IPR036866">
    <property type="entry name" value="RibonucZ/Hydroxyglut_hydro"/>
</dbReference>
<sequence>MRTCVLLLAGWLAALGAFGQPAFTVVPLGVKGGLAEGNLSAYLVAAAGTSSYVALDAGSLRPGVEKAIANGVFTVPAQQVLTRYIKGYCLSHAHLDHVAGLLLNAPDDTPKPIYGLAACLATVQQDYFNWQAWPNFADGGRAPALGKYQLRTLVPGQPTPLDSTTLSVQAFALSHGASYQSAAFLVRSQGSYLLYLGDTGADEIEKTHNLHNLWLAVAPLVQRHALKAIFIEASYPNAQPPGQLFGHLTPALLLHELASLGQLAGPRSLQGLPVVVTHLKPTPGNEALIRQQLAEGNVLGVKVILPEQGRVLQF</sequence>
<feature type="domain" description="Metallo-beta-lactamase" evidence="3">
    <location>
        <begin position="38"/>
        <end position="247"/>
    </location>
</feature>
<dbReference type="EMBL" id="VMRJ01000005">
    <property type="protein sequence ID" value="TVT38543.1"/>
    <property type="molecule type" value="Genomic_DNA"/>
</dbReference>
<dbReference type="GO" id="GO:0047555">
    <property type="term" value="F:3',5'-cyclic-GMP phosphodiesterase activity"/>
    <property type="evidence" value="ECO:0007669"/>
    <property type="project" value="TreeGrafter"/>
</dbReference>
<dbReference type="Pfam" id="PF02112">
    <property type="entry name" value="PDEase_II"/>
    <property type="match status" value="1"/>
</dbReference>
<dbReference type="GO" id="GO:1902660">
    <property type="term" value="P:negative regulation of glucose mediated signaling pathway"/>
    <property type="evidence" value="ECO:0007669"/>
    <property type="project" value="TreeGrafter"/>
</dbReference>
<dbReference type="SMART" id="SM00849">
    <property type="entry name" value="Lactamase_B"/>
    <property type="match status" value="1"/>
</dbReference>
<keyword evidence="2" id="KW-0732">Signal</keyword>
<comment type="similarity">
    <text evidence="1">Belongs to the cyclic nucleotide phosphodiesterase class-II family.</text>
</comment>
<dbReference type="Proteomes" id="UP000317624">
    <property type="component" value="Unassembled WGS sequence"/>
</dbReference>
<dbReference type="GO" id="GO:0004115">
    <property type="term" value="F:3',5'-cyclic-AMP phosphodiesterase activity"/>
    <property type="evidence" value="ECO:0007669"/>
    <property type="project" value="UniProtKB-UniRule"/>
</dbReference>
<dbReference type="CDD" id="cd07735">
    <property type="entry name" value="class_II_PDE_MBL-fold"/>
    <property type="match status" value="1"/>
</dbReference>
<evidence type="ECO:0000313" key="5">
    <source>
        <dbReference type="Proteomes" id="UP000317624"/>
    </source>
</evidence>
<dbReference type="PANTHER" id="PTHR28283">
    <property type="entry name" value="3',5'-CYCLIC-NUCLEOTIDE PHOSPHODIESTERASE 1"/>
    <property type="match status" value="1"/>
</dbReference>
<organism evidence="4 5">
    <name type="scientific">Hymenobacter setariae</name>
    <dbReference type="NCBI Taxonomy" id="2594794"/>
    <lineage>
        <taxon>Bacteria</taxon>
        <taxon>Pseudomonadati</taxon>
        <taxon>Bacteroidota</taxon>
        <taxon>Cytophagia</taxon>
        <taxon>Cytophagales</taxon>
        <taxon>Hymenobacteraceae</taxon>
        <taxon>Hymenobacter</taxon>
    </lineage>
</organism>
<feature type="signal peptide" evidence="2">
    <location>
        <begin position="1"/>
        <end position="19"/>
    </location>
</feature>
<dbReference type="InterPro" id="IPR001279">
    <property type="entry name" value="Metallo-B-lactamas"/>
</dbReference>
<keyword evidence="5" id="KW-1185">Reference proteome</keyword>
<dbReference type="PIRSF" id="PIRSF000962">
    <property type="entry name" value="Cyc_nuc_PDEase"/>
    <property type="match status" value="1"/>
</dbReference>
<proteinExistence type="inferred from homology"/>